<protein>
    <recommendedName>
        <fullName evidence="3">Transposase</fullName>
    </recommendedName>
</protein>
<dbReference type="Proteomes" id="UP000179266">
    <property type="component" value="Unassembled WGS sequence"/>
</dbReference>
<proteinExistence type="predicted"/>
<dbReference type="GO" id="GO:0003677">
    <property type="term" value="F:DNA binding"/>
    <property type="evidence" value="ECO:0007669"/>
    <property type="project" value="InterPro"/>
</dbReference>
<reference evidence="1 2" key="1">
    <citation type="journal article" date="2016" name="Nat. Commun.">
        <title>Thousands of microbial genomes shed light on interconnected biogeochemical processes in an aquifer system.</title>
        <authorList>
            <person name="Anantharaman K."/>
            <person name="Brown C.T."/>
            <person name="Hug L.A."/>
            <person name="Sharon I."/>
            <person name="Castelle C.J."/>
            <person name="Probst A.J."/>
            <person name="Thomas B.C."/>
            <person name="Singh A."/>
            <person name="Wilkins M.J."/>
            <person name="Karaoz U."/>
            <person name="Brodie E.L."/>
            <person name="Williams K.H."/>
            <person name="Hubbard S.S."/>
            <person name="Banfield J.F."/>
        </authorList>
    </citation>
    <scope>NUCLEOTIDE SEQUENCE [LARGE SCALE GENOMIC DNA]</scope>
</reference>
<dbReference type="InterPro" id="IPR036515">
    <property type="entry name" value="Transposase_17_sf"/>
</dbReference>
<evidence type="ECO:0000313" key="2">
    <source>
        <dbReference type="Proteomes" id="UP000179266"/>
    </source>
</evidence>
<organism evidence="1 2">
    <name type="scientific">Candidatus Schekmanbacteria bacterium RBG_13_48_7</name>
    <dbReference type="NCBI Taxonomy" id="1817878"/>
    <lineage>
        <taxon>Bacteria</taxon>
        <taxon>Candidatus Schekmaniibacteriota</taxon>
    </lineage>
</organism>
<dbReference type="GO" id="GO:0004803">
    <property type="term" value="F:transposase activity"/>
    <property type="evidence" value="ECO:0007669"/>
    <property type="project" value="InterPro"/>
</dbReference>
<name>A0A1F7RP04_9BACT</name>
<dbReference type="AlphaFoldDB" id="A0A1F7RP04"/>
<dbReference type="GO" id="GO:0006313">
    <property type="term" value="P:DNA transposition"/>
    <property type="evidence" value="ECO:0007669"/>
    <property type="project" value="InterPro"/>
</dbReference>
<dbReference type="EMBL" id="MGDD01000301">
    <property type="protein sequence ID" value="OGL42888.1"/>
    <property type="molecule type" value="Genomic_DNA"/>
</dbReference>
<gene>
    <name evidence="1" type="ORF">A2161_06100</name>
</gene>
<sequence>MLYLIRYIHRNPQRTGLVKDPSQYLWSNHRGYVLNAKKWDWLHKNVVFGKFGKSKTNQIKKYKEFVAQDDRKKSLYKKW</sequence>
<evidence type="ECO:0008006" key="3">
    <source>
        <dbReference type="Google" id="ProtNLM"/>
    </source>
</evidence>
<accession>A0A1F7RP04</accession>
<comment type="caution">
    <text evidence="1">The sequence shown here is derived from an EMBL/GenBank/DDBJ whole genome shotgun (WGS) entry which is preliminary data.</text>
</comment>
<evidence type="ECO:0000313" key="1">
    <source>
        <dbReference type="EMBL" id="OGL42888.1"/>
    </source>
</evidence>
<dbReference type="Gene3D" id="3.30.70.1290">
    <property type="entry name" value="Transposase IS200-like"/>
    <property type="match status" value="1"/>
</dbReference>